<protein>
    <submittedName>
        <fullName evidence="1">Uncharacterized protein</fullName>
    </submittedName>
</protein>
<dbReference type="EMBL" id="JAPVOI010000002">
    <property type="protein sequence ID" value="MCZ4088757.1"/>
    <property type="molecule type" value="Genomic_DNA"/>
</dbReference>
<organism evidence="1 2">
    <name type="scientific">Sinorhizobium psoraleae</name>
    <dbReference type="NCBI Taxonomy" id="520838"/>
    <lineage>
        <taxon>Bacteria</taxon>
        <taxon>Pseudomonadati</taxon>
        <taxon>Pseudomonadota</taxon>
        <taxon>Alphaproteobacteria</taxon>
        <taxon>Hyphomicrobiales</taxon>
        <taxon>Rhizobiaceae</taxon>
        <taxon>Sinorhizobium/Ensifer group</taxon>
        <taxon>Sinorhizobium</taxon>
    </lineage>
</organism>
<proteinExistence type="predicted"/>
<evidence type="ECO:0000313" key="2">
    <source>
        <dbReference type="Proteomes" id="UP001079430"/>
    </source>
</evidence>
<dbReference type="Proteomes" id="UP001079430">
    <property type="component" value="Unassembled WGS sequence"/>
</dbReference>
<comment type="caution">
    <text evidence="1">The sequence shown here is derived from an EMBL/GenBank/DDBJ whole genome shotgun (WGS) entry which is preliminary data.</text>
</comment>
<gene>
    <name evidence="1" type="ORF">O3W52_01165</name>
</gene>
<reference evidence="1" key="1">
    <citation type="submission" date="2022-10" db="EMBL/GenBank/DDBJ databases">
        <title>Whole genome sequencing of three plant growth promoting bacteria isolated from Vachellia tortilis subsp. raddiana in Morocco.</title>
        <authorList>
            <person name="Hnini M."/>
            <person name="Zouagui R."/>
            <person name="Zouagui H."/>
            <person name="Chemao Elfihri M.-W."/>
            <person name="Ibrahimi A."/>
            <person name="Sbabou L."/>
            <person name="Aurag J."/>
        </authorList>
    </citation>
    <scope>NUCLEOTIDE SEQUENCE</scope>
    <source>
        <strain evidence="1">LMR678</strain>
    </source>
</reference>
<sequence>MATIEAARASAADTEAAVAAVSGARKIQVNTLQNYTRWPIALLRDLGWATRGPARFGDGRKYGTFHLTDKGQALADRVVRSVDLRVDDAAQLAPEERKALAAVAHFRMLERSGFDVAPVGERIAEAEALAAPVFERLGTDGRNLLFSPFQSLSLEDIAAAFPAHGQTARVEEGASRTAVAAAPDGRDDRSHLFVHPNMVTAEGLARAAPTYFGRNWPNFWQSTVRSTSRLRPSRKTTQGTRKPRSIRWSRTYFKSSASRATILALA</sequence>
<evidence type="ECO:0000313" key="1">
    <source>
        <dbReference type="EMBL" id="MCZ4088757.1"/>
    </source>
</evidence>
<accession>A0ABT4KA12</accession>
<dbReference type="RefSeq" id="WP_269274773.1">
    <property type="nucleotide sequence ID" value="NZ_JAPVOI010000002.1"/>
</dbReference>
<name>A0ABT4KA12_9HYPH</name>
<keyword evidence="2" id="KW-1185">Reference proteome</keyword>